<proteinExistence type="inferred from homology"/>
<keyword evidence="6 7" id="KW-0472">Membrane</keyword>
<comment type="subcellular location">
    <subcellularLocation>
        <location evidence="1">Cell membrane</location>
        <topology evidence="1">Multi-pass membrane protein</topology>
    </subcellularLocation>
</comment>
<keyword evidence="5 7" id="KW-1133">Transmembrane helix</keyword>
<dbReference type="GO" id="GO:0005886">
    <property type="term" value="C:plasma membrane"/>
    <property type="evidence" value="ECO:0007669"/>
    <property type="project" value="UniProtKB-SubCell"/>
</dbReference>
<keyword evidence="4 7" id="KW-0812">Transmembrane</keyword>
<dbReference type="EMBL" id="QKYU01000027">
    <property type="protein sequence ID" value="PZW39800.1"/>
    <property type="molecule type" value="Genomic_DNA"/>
</dbReference>
<reference evidence="8 9" key="1">
    <citation type="submission" date="2018-06" db="EMBL/GenBank/DDBJ databases">
        <title>Genomic Encyclopedia of Archaeal and Bacterial Type Strains, Phase II (KMG-II): from individual species to whole genera.</title>
        <authorList>
            <person name="Goeker M."/>
        </authorList>
    </citation>
    <scope>NUCLEOTIDE SEQUENCE [LARGE SCALE GENOMIC DNA]</scope>
    <source>
        <strain evidence="8 9">DSM 24525</strain>
    </source>
</reference>
<feature type="transmembrane region" description="Helical" evidence="7">
    <location>
        <begin position="96"/>
        <end position="114"/>
    </location>
</feature>
<evidence type="ECO:0000256" key="5">
    <source>
        <dbReference type="ARBA" id="ARBA00022989"/>
    </source>
</evidence>
<evidence type="ECO:0000313" key="8">
    <source>
        <dbReference type="EMBL" id="PZW39800.1"/>
    </source>
</evidence>
<name>A0A2W7JWF1_9PROT</name>
<dbReference type="InterPro" id="IPR051907">
    <property type="entry name" value="DoxX-like_oxidoreductase"/>
</dbReference>
<dbReference type="AlphaFoldDB" id="A0A2W7JWF1"/>
<evidence type="ECO:0000256" key="1">
    <source>
        <dbReference type="ARBA" id="ARBA00004651"/>
    </source>
</evidence>
<protein>
    <submittedName>
        <fullName evidence="8">Putative oxidoreductase</fullName>
    </submittedName>
</protein>
<dbReference type="PANTHER" id="PTHR33452">
    <property type="entry name" value="OXIDOREDUCTASE CATD-RELATED"/>
    <property type="match status" value="1"/>
</dbReference>
<accession>A0A2W7JWF1</accession>
<dbReference type="Proteomes" id="UP000249688">
    <property type="component" value="Unassembled WGS sequence"/>
</dbReference>
<dbReference type="OrthoDB" id="5398343at2"/>
<evidence type="ECO:0000256" key="6">
    <source>
        <dbReference type="ARBA" id="ARBA00023136"/>
    </source>
</evidence>
<dbReference type="Pfam" id="PF07681">
    <property type="entry name" value="DoxX"/>
    <property type="match status" value="1"/>
</dbReference>
<dbReference type="InterPro" id="IPR032808">
    <property type="entry name" value="DoxX"/>
</dbReference>
<gene>
    <name evidence="8" type="ORF">C8P66_1273</name>
</gene>
<evidence type="ECO:0000256" key="3">
    <source>
        <dbReference type="ARBA" id="ARBA00022475"/>
    </source>
</evidence>
<sequence>MVEQPLFSNPRDRMFLPFMGVFYDRVAQPLGWMLFRVLIGGALVYEGWPKIIDPLGQVGFVENLGFYPGWLWSPLLAAMQFFGGFAIAAGFLTRPIALANAVMLAITLWFHVSFPYGDRLVTDAGFQVLSAGGAELLTSAGARRLADGGQAFLGQVQEKAEMASLLWTGGAAFFAAFGGGIWSVDRCLMKKEF</sequence>
<keyword evidence="3" id="KW-1003">Cell membrane</keyword>
<feature type="transmembrane region" description="Helical" evidence="7">
    <location>
        <begin position="70"/>
        <end position="89"/>
    </location>
</feature>
<evidence type="ECO:0000256" key="7">
    <source>
        <dbReference type="SAM" id="Phobius"/>
    </source>
</evidence>
<feature type="transmembrane region" description="Helical" evidence="7">
    <location>
        <begin position="165"/>
        <end position="184"/>
    </location>
</feature>
<comment type="caution">
    <text evidence="8">The sequence shown here is derived from an EMBL/GenBank/DDBJ whole genome shotgun (WGS) entry which is preliminary data.</text>
</comment>
<dbReference type="PANTHER" id="PTHR33452:SF1">
    <property type="entry name" value="INNER MEMBRANE PROTEIN YPHA-RELATED"/>
    <property type="match status" value="1"/>
</dbReference>
<evidence type="ECO:0000313" key="9">
    <source>
        <dbReference type="Proteomes" id="UP000249688"/>
    </source>
</evidence>
<keyword evidence="9" id="KW-1185">Reference proteome</keyword>
<comment type="similarity">
    <text evidence="2">Belongs to the DoxX family.</text>
</comment>
<evidence type="ECO:0000256" key="2">
    <source>
        <dbReference type="ARBA" id="ARBA00006679"/>
    </source>
</evidence>
<evidence type="ECO:0000256" key="4">
    <source>
        <dbReference type="ARBA" id="ARBA00022692"/>
    </source>
</evidence>
<organism evidence="8 9">
    <name type="scientific">Humitalea rosea</name>
    <dbReference type="NCBI Taxonomy" id="990373"/>
    <lineage>
        <taxon>Bacteria</taxon>
        <taxon>Pseudomonadati</taxon>
        <taxon>Pseudomonadota</taxon>
        <taxon>Alphaproteobacteria</taxon>
        <taxon>Acetobacterales</taxon>
        <taxon>Roseomonadaceae</taxon>
        <taxon>Humitalea</taxon>
    </lineage>
</organism>